<feature type="transmembrane region" description="Helical" evidence="5">
    <location>
        <begin position="49"/>
        <end position="68"/>
    </location>
</feature>
<protein>
    <submittedName>
        <fullName evidence="6">Lysozyme</fullName>
    </submittedName>
</protein>
<keyword evidence="5" id="KW-0472">Membrane</keyword>
<dbReference type="InterPro" id="IPR002053">
    <property type="entry name" value="Glyco_hydro_25"/>
</dbReference>
<dbReference type="PANTHER" id="PTHR34135:SF2">
    <property type="entry name" value="LYSOZYME"/>
    <property type="match status" value="1"/>
</dbReference>
<evidence type="ECO:0000256" key="2">
    <source>
        <dbReference type="ARBA" id="ARBA00022801"/>
    </source>
</evidence>
<dbReference type="GO" id="GO:0016998">
    <property type="term" value="P:cell wall macromolecule catabolic process"/>
    <property type="evidence" value="ECO:0007669"/>
    <property type="project" value="InterPro"/>
</dbReference>
<dbReference type="PANTHER" id="PTHR34135">
    <property type="entry name" value="LYSOZYME"/>
    <property type="match status" value="1"/>
</dbReference>
<dbReference type="PROSITE" id="PS51904">
    <property type="entry name" value="GLYCOSYL_HYDROL_F25_2"/>
    <property type="match status" value="1"/>
</dbReference>
<dbReference type="GO" id="GO:0009253">
    <property type="term" value="P:peptidoglycan catabolic process"/>
    <property type="evidence" value="ECO:0007669"/>
    <property type="project" value="InterPro"/>
</dbReference>
<keyword evidence="7" id="KW-1185">Reference proteome</keyword>
<name>A0A2U1AY51_9BACT</name>
<evidence type="ECO:0000256" key="4">
    <source>
        <dbReference type="SAM" id="MobiDB-lite"/>
    </source>
</evidence>
<feature type="compositionally biased region" description="Low complexity" evidence="4">
    <location>
        <begin position="12"/>
        <end position="35"/>
    </location>
</feature>
<keyword evidence="3" id="KW-0326">Glycosidase</keyword>
<dbReference type="Gene3D" id="3.20.20.80">
    <property type="entry name" value="Glycosidases"/>
    <property type="match status" value="1"/>
</dbReference>
<evidence type="ECO:0000256" key="1">
    <source>
        <dbReference type="ARBA" id="ARBA00010646"/>
    </source>
</evidence>
<feature type="compositionally biased region" description="Polar residues" evidence="4">
    <location>
        <begin position="1"/>
        <end position="11"/>
    </location>
</feature>
<dbReference type="SMART" id="SM00641">
    <property type="entry name" value="Glyco_25"/>
    <property type="match status" value="1"/>
</dbReference>
<keyword evidence="5" id="KW-1133">Transmembrane helix</keyword>
<dbReference type="Proteomes" id="UP000245466">
    <property type="component" value="Unassembled WGS sequence"/>
</dbReference>
<organism evidence="6 7">
    <name type="scientific">Pontibacter virosus</name>
    <dbReference type="NCBI Taxonomy" id="1765052"/>
    <lineage>
        <taxon>Bacteria</taxon>
        <taxon>Pseudomonadati</taxon>
        <taxon>Bacteroidota</taxon>
        <taxon>Cytophagia</taxon>
        <taxon>Cytophagales</taxon>
        <taxon>Hymenobacteraceae</taxon>
        <taxon>Pontibacter</taxon>
    </lineage>
</organism>
<dbReference type="InterPro" id="IPR018077">
    <property type="entry name" value="Glyco_hydro_fam25_subgr"/>
</dbReference>
<evidence type="ECO:0000256" key="3">
    <source>
        <dbReference type="ARBA" id="ARBA00023295"/>
    </source>
</evidence>
<evidence type="ECO:0000313" key="7">
    <source>
        <dbReference type="Proteomes" id="UP000245466"/>
    </source>
</evidence>
<dbReference type="EMBL" id="QEKI01000005">
    <property type="protein sequence ID" value="PVY41355.1"/>
    <property type="molecule type" value="Genomic_DNA"/>
</dbReference>
<sequence length="300" mass="34430">MLSPQQTMSTVKTPAPLKPIKTPKKAAPAPRVPRAAPKRKKGKKKQSKLPFWIGVGVVAAIGLLVLYVEFFREKEQPIWPEGHSPLGNTILGIDVSKYQRKINWEKVRDNDVSFAFIKATEGVKLKDSHYVRNWEGTQEVGIIRGAYHFYRPNVSPEEQARNFIQTVVLQPGDLPPVLDVEVRGKQPLNHFRGDIKEWLVHVERAYGVKPIIYTGYSFYKEYLEGFFDEYTLWIAHYNVKELKMQRTDRALLSFWQHTDRGVIDGIKGPVDCNIFYGTRKDILKLCIQPTEPAKTAKAQR</sequence>
<dbReference type="GO" id="GO:0016052">
    <property type="term" value="P:carbohydrate catabolic process"/>
    <property type="evidence" value="ECO:0007669"/>
    <property type="project" value="TreeGrafter"/>
</dbReference>
<comment type="similarity">
    <text evidence="1">Belongs to the glycosyl hydrolase 25 family.</text>
</comment>
<evidence type="ECO:0000313" key="6">
    <source>
        <dbReference type="EMBL" id="PVY41355.1"/>
    </source>
</evidence>
<dbReference type="SUPFAM" id="SSF51445">
    <property type="entry name" value="(Trans)glycosidases"/>
    <property type="match status" value="1"/>
</dbReference>
<gene>
    <name evidence="6" type="ORF">C8E01_105284</name>
</gene>
<proteinExistence type="inferred from homology"/>
<evidence type="ECO:0000256" key="5">
    <source>
        <dbReference type="SAM" id="Phobius"/>
    </source>
</evidence>
<keyword evidence="2" id="KW-0378">Hydrolase</keyword>
<feature type="region of interest" description="Disordered" evidence="4">
    <location>
        <begin position="1"/>
        <end position="43"/>
    </location>
</feature>
<reference evidence="6 7" key="1">
    <citation type="submission" date="2018-04" db="EMBL/GenBank/DDBJ databases">
        <title>Genomic Encyclopedia of Type Strains, Phase IV (KMG-IV): sequencing the most valuable type-strain genomes for metagenomic binning, comparative biology and taxonomic classification.</title>
        <authorList>
            <person name="Goeker M."/>
        </authorList>
    </citation>
    <scope>NUCLEOTIDE SEQUENCE [LARGE SCALE GENOMIC DNA]</scope>
    <source>
        <strain evidence="6 7">DSM 100231</strain>
    </source>
</reference>
<dbReference type="CDD" id="cd06524">
    <property type="entry name" value="GH25_YegX-like"/>
    <property type="match status" value="1"/>
</dbReference>
<dbReference type="AlphaFoldDB" id="A0A2U1AY51"/>
<comment type="caution">
    <text evidence="6">The sequence shown here is derived from an EMBL/GenBank/DDBJ whole genome shotgun (WGS) entry which is preliminary data.</text>
</comment>
<accession>A0A2U1AY51</accession>
<dbReference type="InterPro" id="IPR017853">
    <property type="entry name" value="GH"/>
</dbReference>
<keyword evidence="5" id="KW-0812">Transmembrane</keyword>
<dbReference type="GO" id="GO:0003796">
    <property type="term" value="F:lysozyme activity"/>
    <property type="evidence" value="ECO:0007669"/>
    <property type="project" value="InterPro"/>
</dbReference>
<dbReference type="Pfam" id="PF01183">
    <property type="entry name" value="Glyco_hydro_25"/>
    <property type="match status" value="1"/>
</dbReference>